<comment type="caution">
    <text evidence="1">The sequence shown here is derived from an EMBL/GenBank/DDBJ whole genome shotgun (WGS) entry which is preliminary data.</text>
</comment>
<accession>A0A923IAG8</accession>
<dbReference type="InterPro" id="IPR009351">
    <property type="entry name" value="AlkZ-like"/>
</dbReference>
<evidence type="ECO:0000313" key="1">
    <source>
        <dbReference type="EMBL" id="MBC5581831.1"/>
    </source>
</evidence>
<reference evidence="1" key="1">
    <citation type="submission" date="2020-08" db="EMBL/GenBank/DDBJ databases">
        <title>Genome public.</title>
        <authorList>
            <person name="Liu C."/>
            <person name="Sun Q."/>
        </authorList>
    </citation>
    <scope>NUCLEOTIDE SEQUENCE</scope>
    <source>
        <strain evidence="1">BX8</strain>
    </source>
</reference>
<gene>
    <name evidence="1" type="ORF">H8S23_09955</name>
</gene>
<proteinExistence type="predicted"/>
<sequence length="397" mass="43320">MEITFEKIRAYRLHAHHLDRRLPAGELAAAAGACGVQNSPPGAWETALFNRVAGCTLAGLEEALCVRKELLQAWSYRGVPVVFPTGESGVFLSPLAALPGEGPWIYTRGVSAALDFLGMSFDQLLPLVAEAAACLDGCTVRSKEALDRTLAARVEPHLPAEKRPLWNAPSMYGAPDRQSVGGAVVSFLLRPCSFASLVVFGQRQDGSPTFTSFQSWTGRQPRQWPEGEKELVRRFLRCYGPASQSGLAAWLGCSPRQAARLWNGVAPELEPVQVAGGTRYLLACEREALAAAQPGDRSLLLLGPHDPYLDLRDRAVVLADPVLQRRVWKTVANPGAVLKDGRVIGVWQARPAKEALGISVSVWEDLQTPERGALERLAEEYAVFRQARLQHFTLEIV</sequence>
<dbReference type="PANTHER" id="PTHR38479">
    <property type="entry name" value="LMO0824 PROTEIN"/>
    <property type="match status" value="1"/>
</dbReference>
<name>A0A923IAG8_9FIRM</name>
<protein>
    <submittedName>
        <fullName evidence="1">AlkZ family DNA glycosylase</fullName>
    </submittedName>
</protein>
<dbReference type="PANTHER" id="PTHR38479:SF2">
    <property type="entry name" value="WINGED HELIX DNA-BINDING DOMAIN-CONTAINING PROTEIN"/>
    <property type="match status" value="1"/>
</dbReference>
<organism evidence="1 2">
    <name type="scientific">Anaerofilum hominis</name>
    <dbReference type="NCBI Taxonomy" id="2763016"/>
    <lineage>
        <taxon>Bacteria</taxon>
        <taxon>Bacillati</taxon>
        <taxon>Bacillota</taxon>
        <taxon>Clostridia</taxon>
        <taxon>Eubacteriales</taxon>
        <taxon>Oscillospiraceae</taxon>
        <taxon>Anaerofilum</taxon>
    </lineage>
</organism>
<dbReference type="Proteomes" id="UP000659630">
    <property type="component" value="Unassembled WGS sequence"/>
</dbReference>
<evidence type="ECO:0000313" key="2">
    <source>
        <dbReference type="Proteomes" id="UP000659630"/>
    </source>
</evidence>
<keyword evidence="2" id="KW-1185">Reference proteome</keyword>
<dbReference type="AlphaFoldDB" id="A0A923IAG8"/>
<dbReference type="EMBL" id="JACONZ010000003">
    <property type="protein sequence ID" value="MBC5581831.1"/>
    <property type="molecule type" value="Genomic_DNA"/>
</dbReference>
<dbReference type="Pfam" id="PF06224">
    <property type="entry name" value="AlkZ-like"/>
    <property type="match status" value="1"/>
</dbReference>